<organism evidence="1 2">
    <name type="scientific">Stentor coeruleus</name>
    <dbReference type="NCBI Taxonomy" id="5963"/>
    <lineage>
        <taxon>Eukaryota</taxon>
        <taxon>Sar</taxon>
        <taxon>Alveolata</taxon>
        <taxon>Ciliophora</taxon>
        <taxon>Postciliodesmatophora</taxon>
        <taxon>Heterotrichea</taxon>
        <taxon>Heterotrichida</taxon>
        <taxon>Stentoridae</taxon>
        <taxon>Stentor</taxon>
    </lineage>
</organism>
<sequence>MGGTGSITFQYIDQKTSISCKQLSFGNTIRAVKKTFKISKKEPLTLHKKNEGAYISTNYKWEEFMEITDSTIFVLNQIDKSVSNNQIINQISNSLFKIVTNEGKIVSLGVKISEKLGLCPRSLVINEEFMHFFNKHHIEFFNNKKGNFVPTGIFRTLGMHRAKENFFISEIEGPCETLNVKIYDKIERIKGYCIYFNKISQMLEAERVSHQKVPKDLYFTVKITKEFWLPGALLIGDNEETLAMYGGNHANWYSMFRIFSQLSELFEFNPELEFRTSLMEIPEMRIGLDNLTPVFNNILEIKFPSIKIENIFNQLI</sequence>
<evidence type="ECO:0000313" key="1">
    <source>
        <dbReference type="EMBL" id="OMJ91285.1"/>
    </source>
</evidence>
<name>A0A1R2CQM0_9CILI</name>
<gene>
    <name evidence="1" type="ORF">SteCoe_6173</name>
</gene>
<dbReference type="AlphaFoldDB" id="A0A1R2CQM0"/>
<evidence type="ECO:0000313" key="2">
    <source>
        <dbReference type="Proteomes" id="UP000187209"/>
    </source>
</evidence>
<dbReference type="EMBL" id="MPUH01000084">
    <property type="protein sequence ID" value="OMJ91285.1"/>
    <property type="molecule type" value="Genomic_DNA"/>
</dbReference>
<accession>A0A1R2CQM0</accession>
<protein>
    <submittedName>
        <fullName evidence="1">Uncharacterized protein</fullName>
    </submittedName>
</protein>
<keyword evidence="2" id="KW-1185">Reference proteome</keyword>
<reference evidence="1 2" key="1">
    <citation type="submission" date="2016-11" db="EMBL/GenBank/DDBJ databases">
        <title>The macronuclear genome of Stentor coeruleus: a giant cell with tiny introns.</title>
        <authorList>
            <person name="Slabodnick M."/>
            <person name="Ruby J.G."/>
            <person name="Reiff S.B."/>
            <person name="Swart E.C."/>
            <person name="Gosai S."/>
            <person name="Prabakaran S."/>
            <person name="Witkowska E."/>
            <person name="Larue G.E."/>
            <person name="Fisher S."/>
            <person name="Freeman R.M."/>
            <person name="Gunawardena J."/>
            <person name="Chu W."/>
            <person name="Stover N.A."/>
            <person name="Gregory B.D."/>
            <person name="Nowacki M."/>
            <person name="Derisi J."/>
            <person name="Roy S.W."/>
            <person name="Marshall W.F."/>
            <person name="Sood P."/>
        </authorList>
    </citation>
    <scope>NUCLEOTIDE SEQUENCE [LARGE SCALE GENOMIC DNA]</scope>
    <source>
        <strain evidence="1">WM001</strain>
    </source>
</reference>
<proteinExistence type="predicted"/>
<dbReference type="Proteomes" id="UP000187209">
    <property type="component" value="Unassembled WGS sequence"/>
</dbReference>
<comment type="caution">
    <text evidence="1">The sequence shown here is derived from an EMBL/GenBank/DDBJ whole genome shotgun (WGS) entry which is preliminary data.</text>
</comment>